<evidence type="ECO:0000256" key="1">
    <source>
        <dbReference type="ARBA" id="ARBA00001446"/>
    </source>
</evidence>
<comment type="catalytic activity">
    <reaction evidence="1 5">
        <text>5-dehydro-4-deoxy-D-glucarate + H(+) = 2,5-dioxopentanoate + CO2 + H2O</text>
        <dbReference type="Rhea" id="RHEA:24608"/>
        <dbReference type="ChEBI" id="CHEBI:15377"/>
        <dbReference type="ChEBI" id="CHEBI:15378"/>
        <dbReference type="ChEBI" id="CHEBI:16526"/>
        <dbReference type="ChEBI" id="CHEBI:42819"/>
        <dbReference type="ChEBI" id="CHEBI:58136"/>
        <dbReference type="EC" id="4.2.1.41"/>
    </reaction>
</comment>
<dbReference type="PIRSF" id="PIRSF001365">
    <property type="entry name" value="DHDPS"/>
    <property type="match status" value="1"/>
</dbReference>
<evidence type="ECO:0000313" key="8">
    <source>
        <dbReference type="Proteomes" id="UP000703038"/>
    </source>
</evidence>
<keyword evidence="4 5" id="KW-0456">Lyase</keyword>
<proteinExistence type="inferred from homology"/>
<evidence type="ECO:0000256" key="5">
    <source>
        <dbReference type="HAMAP-Rule" id="MF_00694"/>
    </source>
</evidence>
<evidence type="ECO:0000256" key="3">
    <source>
        <dbReference type="ARBA" id="ARBA00007592"/>
    </source>
</evidence>
<name>A0ABS2KVJ0_9NOCA</name>
<dbReference type="HAMAP" id="MF_00694">
    <property type="entry name" value="KDGDH"/>
    <property type="match status" value="1"/>
</dbReference>
<keyword evidence="8" id="KW-1185">Reference proteome</keyword>
<dbReference type="Gene3D" id="3.20.20.70">
    <property type="entry name" value="Aldolase class I"/>
    <property type="match status" value="1"/>
</dbReference>
<reference evidence="7 8" key="1">
    <citation type="submission" date="2021-01" db="EMBL/GenBank/DDBJ databases">
        <title>Genomics of switchgrass bacterial isolates.</title>
        <authorList>
            <person name="Shade A."/>
        </authorList>
    </citation>
    <scope>NUCLEOTIDE SEQUENCE [LARGE SCALE GENOMIC DNA]</scope>
    <source>
        <strain evidence="7 8">PvP111</strain>
    </source>
</reference>
<dbReference type="NCBIfam" id="NF002958">
    <property type="entry name" value="PRK03620.1"/>
    <property type="match status" value="1"/>
</dbReference>
<dbReference type="SMART" id="SM01130">
    <property type="entry name" value="DHDPS"/>
    <property type="match status" value="1"/>
</dbReference>
<protein>
    <recommendedName>
        <fullName evidence="5">Probable 5-dehydro-4-deoxyglucarate dehydratase</fullName>
        <ecNumber evidence="5">4.2.1.41</ecNumber>
    </recommendedName>
    <alternativeName>
        <fullName evidence="5">5-keto-4-deoxy-glucarate dehydratase</fullName>
        <shortName evidence="5">KDGDH</shortName>
    </alternativeName>
</protein>
<dbReference type="Proteomes" id="UP000703038">
    <property type="component" value="Unassembled WGS sequence"/>
</dbReference>
<dbReference type="SUPFAM" id="SSF51569">
    <property type="entry name" value="Aldolase"/>
    <property type="match status" value="1"/>
</dbReference>
<dbReference type="InterPro" id="IPR002220">
    <property type="entry name" value="DapA-like"/>
</dbReference>
<comment type="pathway">
    <text evidence="2 5">Carbohydrate acid metabolism; D-glucarate degradation; 2,5-dioxopentanoate from D-glucarate: step 2/2.</text>
</comment>
<dbReference type="RefSeq" id="WP_204868896.1">
    <property type="nucleotide sequence ID" value="NZ_JAFBBK010000001.1"/>
</dbReference>
<organism evidence="7 8">
    <name type="scientific">Rhodococcoides corynebacterioides</name>
    <dbReference type="NCBI Taxonomy" id="53972"/>
    <lineage>
        <taxon>Bacteria</taxon>
        <taxon>Bacillati</taxon>
        <taxon>Actinomycetota</taxon>
        <taxon>Actinomycetes</taxon>
        <taxon>Mycobacteriales</taxon>
        <taxon>Nocardiaceae</taxon>
        <taxon>Rhodococcoides</taxon>
    </lineage>
</organism>
<dbReference type="Pfam" id="PF00701">
    <property type="entry name" value="DHDPS"/>
    <property type="match status" value="1"/>
</dbReference>
<dbReference type="PANTHER" id="PTHR12128">
    <property type="entry name" value="DIHYDRODIPICOLINATE SYNTHASE"/>
    <property type="match status" value="1"/>
</dbReference>
<dbReference type="InterPro" id="IPR017655">
    <property type="entry name" value="Dehydro-deoxyglucarate_dehyd"/>
</dbReference>
<dbReference type="EC" id="4.2.1.41" evidence="5"/>
<dbReference type="InterPro" id="IPR013785">
    <property type="entry name" value="Aldolase_TIM"/>
</dbReference>
<evidence type="ECO:0000256" key="6">
    <source>
        <dbReference type="PIRNR" id="PIRNR001365"/>
    </source>
</evidence>
<evidence type="ECO:0000256" key="2">
    <source>
        <dbReference type="ARBA" id="ARBA00004983"/>
    </source>
</evidence>
<sequence>MLDGVLFFPVTPFTDSGEVDHALLAEHIAKGVDAGPGGVFIACGTGEFHALEAVEFGEIVATAVRTVAGRVPVYAGAGGSVAQAKIFARSARDNGADGILLLPPYLVAMPQAGLVEYTREVTSVTDLPVIVYNRGNARYDEASAVEVAHFPTVVGFKDGTGDLDRVSRIVRAVEDSLAPTGKAFQFFNGLPTAEVSQQAYRAIGVTLYSSATFAFAPELALAFYTSLENDDATLTDALLREFFHPLVRLRDSVPGYAVSLIKAGVTLEGVAAGPVRAPLIDAAPADVEALTAIIAAGRAVLADSLAADSVTKEAVHS</sequence>
<dbReference type="PANTHER" id="PTHR12128:SF19">
    <property type="entry name" value="5-DEHYDRO-4-DEOXYGLUCARATE DEHYDRATASE 2-RELATED"/>
    <property type="match status" value="1"/>
</dbReference>
<accession>A0ABS2KVJ0</accession>
<evidence type="ECO:0000313" key="7">
    <source>
        <dbReference type="EMBL" id="MBM7415964.1"/>
    </source>
</evidence>
<comment type="similarity">
    <text evidence="3 5 6">Belongs to the DapA family.</text>
</comment>
<evidence type="ECO:0000256" key="4">
    <source>
        <dbReference type="ARBA" id="ARBA00023239"/>
    </source>
</evidence>
<dbReference type="GO" id="GO:0047448">
    <property type="term" value="F:5-dehydro-4-deoxyglucarate dehydratase activity"/>
    <property type="evidence" value="ECO:0007669"/>
    <property type="project" value="UniProtKB-EC"/>
</dbReference>
<comment type="caution">
    <text evidence="7">The sequence shown here is derived from an EMBL/GenBank/DDBJ whole genome shotgun (WGS) entry which is preliminary data.</text>
</comment>
<gene>
    <name evidence="7" type="ORF">JOE42_002697</name>
</gene>
<dbReference type="EMBL" id="JAFBBK010000001">
    <property type="protein sequence ID" value="MBM7415964.1"/>
    <property type="molecule type" value="Genomic_DNA"/>
</dbReference>